<comment type="caution">
    <text evidence="10">The sequence shown here is derived from an EMBL/GenBank/DDBJ whole genome shotgun (WGS) entry which is preliminary data.</text>
</comment>
<evidence type="ECO:0000256" key="6">
    <source>
        <dbReference type="RuleBase" id="RU003983"/>
    </source>
</evidence>
<feature type="domain" description="Peptidase M48" evidence="8">
    <location>
        <begin position="158"/>
        <end position="342"/>
    </location>
</feature>
<evidence type="ECO:0000256" key="3">
    <source>
        <dbReference type="ARBA" id="ARBA00022801"/>
    </source>
</evidence>
<evidence type="ECO:0000313" key="11">
    <source>
        <dbReference type="Proteomes" id="UP000284006"/>
    </source>
</evidence>
<dbReference type="Proteomes" id="UP000284006">
    <property type="component" value="Unassembled WGS sequence"/>
</dbReference>
<evidence type="ECO:0000256" key="7">
    <source>
        <dbReference type="SAM" id="Phobius"/>
    </source>
</evidence>
<keyword evidence="3 6" id="KW-0378">Hydrolase</keyword>
<evidence type="ECO:0000313" key="10">
    <source>
        <dbReference type="EMBL" id="RJG20982.1"/>
    </source>
</evidence>
<dbReference type="PANTHER" id="PTHR22726">
    <property type="entry name" value="METALLOENDOPEPTIDASE OMA1"/>
    <property type="match status" value="1"/>
</dbReference>
<feature type="domain" description="DUF7092" evidence="9">
    <location>
        <begin position="1"/>
        <end position="77"/>
    </location>
</feature>
<dbReference type="RefSeq" id="WP_119810190.1">
    <property type="nucleotide sequence ID" value="NZ_QYUP01000074.1"/>
</dbReference>
<feature type="transmembrane region" description="Helical" evidence="7">
    <location>
        <begin position="92"/>
        <end position="114"/>
    </location>
</feature>
<evidence type="ECO:0000256" key="2">
    <source>
        <dbReference type="ARBA" id="ARBA00022723"/>
    </source>
</evidence>
<evidence type="ECO:0000259" key="9">
    <source>
        <dbReference type="Pfam" id="PF23368"/>
    </source>
</evidence>
<dbReference type="GO" id="GO:0051603">
    <property type="term" value="P:proteolysis involved in protein catabolic process"/>
    <property type="evidence" value="ECO:0007669"/>
    <property type="project" value="TreeGrafter"/>
</dbReference>
<organism evidence="10 11">
    <name type="scientific">Massilia cavernae</name>
    <dbReference type="NCBI Taxonomy" id="2320864"/>
    <lineage>
        <taxon>Bacteria</taxon>
        <taxon>Pseudomonadati</taxon>
        <taxon>Pseudomonadota</taxon>
        <taxon>Betaproteobacteria</taxon>
        <taxon>Burkholderiales</taxon>
        <taxon>Oxalobacteraceae</taxon>
        <taxon>Telluria group</taxon>
        <taxon>Massilia</taxon>
    </lineage>
</organism>
<dbReference type="EMBL" id="QYUP01000074">
    <property type="protein sequence ID" value="RJG20982.1"/>
    <property type="molecule type" value="Genomic_DNA"/>
</dbReference>
<dbReference type="Pfam" id="PF01435">
    <property type="entry name" value="Peptidase_M48"/>
    <property type="match status" value="1"/>
</dbReference>
<evidence type="ECO:0000256" key="4">
    <source>
        <dbReference type="ARBA" id="ARBA00022833"/>
    </source>
</evidence>
<keyword evidence="7" id="KW-0472">Membrane</keyword>
<evidence type="ECO:0000259" key="8">
    <source>
        <dbReference type="Pfam" id="PF01435"/>
    </source>
</evidence>
<dbReference type="InterPro" id="IPR001915">
    <property type="entry name" value="Peptidase_M48"/>
</dbReference>
<keyword evidence="7" id="KW-0812">Transmembrane</keyword>
<protein>
    <submittedName>
        <fullName evidence="10">Uncharacterized protein</fullName>
    </submittedName>
</protein>
<keyword evidence="1 6" id="KW-0645">Protease</keyword>
<accession>A0A418Y4Q4</accession>
<gene>
    <name evidence="10" type="ORF">D3872_07485</name>
</gene>
<dbReference type="Gene3D" id="3.30.2010.10">
    <property type="entry name" value="Metalloproteases ('zincins'), catalytic domain"/>
    <property type="match status" value="1"/>
</dbReference>
<dbReference type="InterPro" id="IPR055518">
    <property type="entry name" value="DUF7092"/>
</dbReference>
<evidence type="ECO:0000256" key="5">
    <source>
        <dbReference type="ARBA" id="ARBA00023049"/>
    </source>
</evidence>
<keyword evidence="2" id="KW-0479">Metal-binding</keyword>
<name>A0A418Y4Q4_9BURK</name>
<dbReference type="InterPro" id="IPR051156">
    <property type="entry name" value="Mito/Outer_Membr_Metalloprot"/>
</dbReference>
<dbReference type="GO" id="GO:0046872">
    <property type="term" value="F:metal ion binding"/>
    <property type="evidence" value="ECO:0007669"/>
    <property type="project" value="UniProtKB-KW"/>
</dbReference>
<dbReference type="GO" id="GO:0004222">
    <property type="term" value="F:metalloendopeptidase activity"/>
    <property type="evidence" value="ECO:0007669"/>
    <property type="project" value="InterPro"/>
</dbReference>
<reference evidence="10 11" key="1">
    <citation type="submission" date="2018-09" db="EMBL/GenBank/DDBJ databases">
        <authorList>
            <person name="Zhu H."/>
        </authorList>
    </citation>
    <scope>NUCLEOTIDE SEQUENCE [LARGE SCALE GENOMIC DNA]</scope>
    <source>
        <strain evidence="10 11">K1S02-61</strain>
    </source>
</reference>
<dbReference type="CDD" id="cd07332">
    <property type="entry name" value="M48C_Oma1_like"/>
    <property type="match status" value="1"/>
</dbReference>
<comment type="similarity">
    <text evidence="6">Belongs to the peptidase M48 family.</text>
</comment>
<dbReference type="OrthoDB" id="9810445at2"/>
<dbReference type="GO" id="GO:0016020">
    <property type="term" value="C:membrane"/>
    <property type="evidence" value="ECO:0007669"/>
    <property type="project" value="TreeGrafter"/>
</dbReference>
<keyword evidence="5 6" id="KW-0482">Metalloprotease</keyword>
<dbReference type="Pfam" id="PF23368">
    <property type="entry name" value="DUF7092"/>
    <property type="match status" value="1"/>
</dbReference>
<sequence>MISANYFDGRSARLYPVNVELGHGTIGLAGADLVKSYPHSEVCFAEPFERAPAALDFADGARCEIPDADAQASVAAALGYRKSRVVRWQDRWIGALVALVLLAATVFATVKWGIPALAERIVASLPASVDQTVGDSAFAGLDGSLLGQTRLSDEVVAQVQEVFASVAPAQTRIALRLRVMDGGKLPPNALALPNGTIVITDAMVLHIVGKKFDFDDEARARMAGVLAHEIGHVEGRHSMRALARSSITAAASMALFGDFSAVVAGAPTLLLNMDYSRDMERSADDYAIRRLDETGLPPTALADLFDSLEAAAPGQSSTPRWLQTAGSYLSSHPATRERSNYIYKRSMELQGK</sequence>
<dbReference type="AlphaFoldDB" id="A0A418Y4Q4"/>
<dbReference type="PANTHER" id="PTHR22726:SF1">
    <property type="entry name" value="METALLOENDOPEPTIDASE OMA1, MITOCHONDRIAL"/>
    <property type="match status" value="1"/>
</dbReference>
<evidence type="ECO:0000256" key="1">
    <source>
        <dbReference type="ARBA" id="ARBA00022670"/>
    </source>
</evidence>
<proteinExistence type="inferred from homology"/>
<keyword evidence="7" id="KW-1133">Transmembrane helix</keyword>
<comment type="cofactor">
    <cofactor evidence="6">
        <name>Zn(2+)</name>
        <dbReference type="ChEBI" id="CHEBI:29105"/>
    </cofactor>
    <text evidence="6">Binds 1 zinc ion per subunit.</text>
</comment>
<keyword evidence="11" id="KW-1185">Reference proteome</keyword>
<keyword evidence="4 6" id="KW-0862">Zinc</keyword>